<organism evidence="2 3">
    <name type="scientific">Trametes coccinea (strain BRFM310)</name>
    <name type="common">Pycnoporus coccineus</name>
    <dbReference type="NCBI Taxonomy" id="1353009"/>
    <lineage>
        <taxon>Eukaryota</taxon>
        <taxon>Fungi</taxon>
        <taxon>Dikarya</taxon>
        <taxon>Basidiomycota</taxon>
        <taxon>Agaricomycotina</taxon>
        <taxon>Agaricomycetes</taxon>
        <taxon>Polyporales</taxon>
        <taxon>Polyporaceae</taxon>
        <taxon>Trametes</taxon>
    </lineage>
</organism>
<dbReference type="OrthoDB" id="2755915at2759"/>
<sequence>MSAFAAQLAFHDFGDVQRWNADQEESITTVMLQEFIDADQIAITYGGSFRDYLPNEAERTPPEEIERRRREQEEWVRLDGFSCYPTVAGEDTDDNESGDDCPGLTTDDGDDMTDTASESGYSSSSAFGDDEWEEADEWDQQWVLDDPEEYAQLAGRDLEEDFYSLDVAF</sequence>
<reference evidence="2 3" key="1">
    <citation type="journal article" date="2015" name="Biotechnol. Biofuels">
        <title>Enhanced degradation of softwood versus hardwood by the white-rot fungus Pycnoporus coccineus.</title>
        <authorList>
            <person name="Couturier M."/>
            <person name="Navarro D."/>
            <person name="Chevret D."/>
            <person name="Henrissat B."/>
            <person name="Piumi F."/>
            <person name="Ruiz-Duenas F.J."/>
            <person name="Martinez A.T."/>
            <person name="Grigoriev I.V."/>
            <person name="Riley R."/>
            <person name="Lipzen A."/>
            <person name="Berrin J.G."/>
            <person name="Master E.R."/>
            <person name="Rosso M.N."/>
        </authorList>
    </citation>
    <scope>NUCLEOTIDE SEQUENCE [LARGE SCALE GENOMIC DNA]</scope>
    <source>
        <strain evidence="2 3">BRFM310</strain>
    </source>
</reference>
<gene>
    <name evidence="2" type="ORF">PYCCODRAFT_1478120</name>
</gene>
<protein>
    <submittedName>
        <fullName evidence="2">Uncharacterized protein</fullName>
    </submittedName>
</protein>
<evidence type="ECO:0000313" key="2">
    <source>
        <dbReference type="EMBL" id="OSD01956.1"/>
    </source>
</evidence>
<feature type="compositionally biased region" description="Low complexity" evidence="1">
    <location>
        <begin position="114"/>
        <end position="125"/>
    </location>
</feature>
<evidence type="ECO:0000256" key="1">
    <source>
        <dbReference type="SAM" id="MobiDB-lite"/>
    </source>
</evidence>
<dbReference type="AlphaFoldDB" id="A0A1Y2ILE3"/>
<keyword evidence="3" id="KW-1185">Reference proteome</keyword>
<proteinExistence type="predicted"/>
<feature type="region of interest" description="Disordered" evidence="1">
    <location>
        <begin position="84"/>
        <end position="141"/>
    </location>
</feature>
<accession>A0A1Y2ILE3</accession>
<dbReference type="Proteomes" id="UP000193067">
    <property type="component" value="Unassembled WGS sequence"/>
</dbReference>
<feature type="compositionally biased region" description="Acidic residues" evidence="1">
    <location>
        <begin position="90"/>
        <end position="99"/>
    </location>
</feature>
<dbReference type="EMBL" id="KZ084108">
    <property type="protein sequence ID" value="OSD01956.1"/>
    <property type="molecule type" value="Genomic_DNA"/>
</dbReference>
<feature type="compositionally biased region" description="Acidic residues" evidence="1">
    <location>
        <begin position="128"/>
        <end position="141"/>
    </location>
</feature>
<evidence type="ECO:0000313" key="3">
    <source>
        <dbReference type="Proteomes" id="UP000193067"/>
    </source>
</evidence>
<name>A0A1Y2ILE3_TRAC3</name>